<organism evidence="1 2">
    <name type="scientific">Fraxinus pennsylvanica</name>
    <dbReference type="NCBI Taxonomy" id="56036"/>
    <lineage>
        <taxon>Eukaryota</taxon>
        <taxon>Viridiplantae</taxon>
        <taxon>Streptophyta</taxon>
        <taxon>Embryophyta</taxon>
        <taxon>Tracheophyta</taxon>
        <taxon>Spermatophyta</taxon>
        <taxon>Magnoliopsida</taxon>
        <taxon>eudicotyledons</taxon>
        <taxon>Gunneridae</taxon>
        <taxon>Pentapetalae</taxon>
        <taxon>asterids</taxon>
        <taxon>lamiids</taxon>
        <taxon>Lamiales</taxon>
        <taxon>Oleaceae</taxon>
        <taxon>Oleeae</taxon>
        <taxon>Fraxinus</taxon>
    </lineage>
</organism>
<dbReference type="AlphaFoldDB" id="A0AAD2A7J8"/>
<dbReference type="Proteomes" id="UP000834106">
    <property type="component" value="Chromosome 19"/>
</dbReference>
<dbReference type="PANTHER" id="PTHR47340:SF1">
    <property type="entry name" value="DUPLICATED HOMEODOMAIN-LIKE SUPERFAMILY PROTEIN"/>
    <property type="match status" value="1"/>
</dbReference>
<proteinExistence type="predicted"/>
<dbReference type="PANTHER" id="PTHR47340">
    <property type="entry name" value="DUPLICATED HOMEODOMAIN-LIKE SUPERFAMILY PROTEIN"/>
    <property type="match status" value="1"/>
</dbReference>
<reference evidence="1" key="1">
    <citation type="submission" date="2023-05" db="EMBL/GenBank/DDBJ databases">
        <authorList>
            <person name="Huff M."/>
        </authorList>
    </citation>
    <scope>NUCLEOTIDE SEQUENCE</scope>
</reference>
<evidence type="ECO:0000313" key="2">
    <source>
        <dbReference type="Proteomes" id="UP000834106"/>
    </source>
</evidence>
<evidence type="ECO:0000313" key="1">
    <source>
        <dbReference type="EMBL" id="CAI9782583.1"/>
    </source>
</evidence>
<dbReference type="EMBL" id="OU503054">
    <property type="protein sequence ID" value="CAI9782583.1"/>
    <property type="molecule type" value="Genomic_DNA"/>
</dbReference>
<protein>
    <submittedName>
        <fullName evidence="1">Uncharacterized protein</fullName>
    </submittedName>
</protein>
<accession>A0AAD2A7J8</accession>
<gene>
    <name evidence="1" type="ORF">FPE_LOCUS30013</name>
</gene>
<name>A0AAD2A7J8_9LAMI</name>
<keyword evidence="2" id="KW-1185">Reference proteome</keyword>
<sequence>MFQNVEKENLVVSIDWKPLKWNRSGSLSSKGSGFSHSSSSKSVGAYSNETLVEVQLKNVMSVQSPSGDDAACVASTAPALSEESNLRKKPRLGWGEGLAKYEKKKVDCPEDIRVLELHVYQILSPPATPSSVACSSSPGTLLNKNKFRKLISYRIGCASVGGVGLELLEGGWLWPRKSVRVFVAGDLPATAQSVLNGFML</sequence>